<evidence type="ECO:0000313" key="5">
    <source>
        <dbReference type="EMBL" id="TDT92032.1"/>
    </source>
</evidence>
<dbReference type="InterPro" id="IPR011257">
    <property type="entry name" value="DNA_glycosylase"/>
</dbReference>
<evidence type="ECO:0000313" key="6">
    <source>
        <dbReference type="Proteomes" id="UP000295506"/>
    </source>
</evidence>
<keyword evidence="4" id="KW-0326">Glycosidase</keyword>
<proteinExistence type="predicted"/>
<gene>
    <name evidence="5" type="ORF">EDC59_101436</name>
</gene>
<sequence length="256" mass="28587">MSQTVYKVIDGKVLELDLPSPKRTVASGILWGRCDELFTPAFWASQVWFKADLDQKGYRLGSTFKEEVAACLLGGHGIPAEVGIAAFSRLKRTGLLNADVFSKEEIYGVLSSPLPINGKKVRYRFARQKAEYLYDALTKLSQEESPQESPAKLRSWLLGVRGVGLKTASWIVRNWLGSDAVAILDIHIHRAGILAGFFSSAHQIPKHYLEMECLFINFAKAINVKPSLLDAIIWENMKRLNTKAISRLQPLTVVTQ</sequence>
<dbReference type="AlphaFoldDB" id="A0AA94TLH8"/>
<dbReference type="Proteomes" id="UP000295506">
    <property type="component" value="Unassembled WGS sequence"/>
</dbReference>
<evidence type="ECO:0000256" key="4">
    <source>
        <dbReference type="ARBA" id="ARBA00023295"/>
    </source>
</evidence>
<dbReference type="InterPro" id="IPR012092">
    <property type="entry name" value="DNA_glyclase/AP_lyase_Ogg"/>
</dbReference>
<dbReference type="InterPro" id="IPR023170">
    <property type="entry name" value="HhH_base_excis_C"/>
</dbReference>
<protein>
    <submittedName>
        <fullName evidence="5">Thermostable 8-oxoguanine DNA glycosylase</fullName>
    </submittedName>
</protein>
<dbReference type="EMBL" id="SOBK01000001">
    <property type="protein sequence ID" value="TDT92032.1"/>
    <property type="molecule type" value="Genomic_DNA"/>
</dbReference>
<dbReference type="Gene3D" id="1.10.340.30">
    <property type="entry name" value="Hypothetical protein, domain 2"/>
    <property type="match status" value="1"/>
</dbReference>
<dbReference type="SUPFAM" id="SSF48150">
    <property type="entry name" value="DNA-glycosylase"/>
    <property type="match status" value="1"/>
</dbReference>
<evidence type="ECO:0000256" key="1">
    <source>
        <dbReference type="ARBA" id="ARBA00022763"/>
    </source>
</evidence>
<accession>A0AA94TLH8</accession>
<keyword evidence="2" id="KW-0378">Hydrolase</keyword>
<dbReference type="GO" id="GO:0006281">
    <property type="term" value="P:DNA repair"/>
    <property type="evidence" value="ECO:0007669"/>
    <property type="project" value="UniProtKB-KW"/>
</dbReference>
<dbReference type="GO" id="GO:0003906">
    <property type="term" value="F:DNA-(apurinic or apyrimidinic site) endonuclease activity"/>
    <property type="evidence" value="ECO:0007669"/>
    <property type="project" value="InterPro"/>
</dbReference>
<evidence type="ECO:0000256" key="2">
    <source>
        <dbReference type="ARBA" id="ARBA00022801"/>
    </source>
</evidence>
<keyword evidence="1" id="KW-0227">DNA damage</keyword>
<name>A0AA94TLH8_9BACT</name>
<comment type="caution">
    <text evidence="5">The sequence shown here is derived from an EMBL/GenBank/DDBJ whole genome shotgun (WGS) entry which is preliminary data.</text>
</comment>
<reference evidence="5 6" key="1">
    <citation type="submission" date="2019-03" db="EMBL/GenBank/DDBJ databases">
        <title>Genomic Encyclopedia of Type Strains, Phase IV (KMG-IV): sequencing the most valuable type-strain genomes for metagenomic binning, comparative biology and taxonomic classification.</title>
        <authorList>
            <person name="Goeker M."/>
        </authorList>
    </citation>
    <scope>NUCLEOTIDE SEQUENCE [LARGE SCALE GENOMIC DNA]</scope>
    <source>
        <strain evidence="5 6">DSM 101483</strain>
    </source>
</reference>
<dbReference type="GO" id="GO:0016799">
    <property type="term" value="F:hydrolase activity, hydrolyzing N-glycosyl compounds"/>
    <property type="evidence" value="ECO:0007669"/>
    <property type="project" value="InterPro"/>
</dbReference>
<dbReference type="Gene3D" id="1.10.1670.10">
    <property type="entry name" value="Helix-hairpin-Helix base-excision DNA repair enzymes (C-terminal)"/>
    <property type="match status" value="1"/>
</dbReference>
<dbReference type="Pfam" id="PF22175">
    <property type="entry name" value="Ogg-HhH"/>
    <property type="match status" value="1"/>
</dbReference>
<organism evidence="5 6">
    <name type="scientific">Pseudodesulfovibrio indicus</name>
    <dbReference type="NCBI Taxonomy" id="1716143"/>
    <lineage>
        <taxon>Bacteria</taxon>
        <taxon>Pseudomonadati</taxon>
        <taxon>Thermodesulfobacteriota</taxon>
        <taxon>Desulfovibrionia</taxon>
        <taxon>Desulfovibrionales</taxon>
        <taxon>Desulfovibrionaceae</taxon>
    </lineage>
</organism>
<evidence type="ECO:0000256" key="3">
    <source>
        <dbReference type="ARBA" id="ARBA00023204"/>
    </source>
</evidence>
<dbReference type="RefSeq" id="WP_078063692.1">
    <property type="nucleotide sequence ID" value="NZ_CP014206.1"/>
</dbReference>
<keyword evidence="3" id="KW-0234">DNA repair</keyword>